<accession>A0ACC0WX35</accession>
<reference evidence="2" key="1">
    <citation type="journal article" date="2023" name="G3 (Bethesda)">
        <title>Genome assembly and association tests identify interacting loci associated with vigor, precocity, and sex in interspecific pistachio rootstocks.</title>
        <authorList>
            <person name="Palmer W."/>
            <person name="Jacygrad E."/>
            <person name="Sagayaradj S."/>
            <person name="Cavanaugh K."/>
            <person name="Han R."/>
            <person name="Bertier L."/>
            <person name="Beede B."/>
            <person name="Kafkas S."/>
            <person name="Golino D."/>
            <person name="Preece J."/>
            <person name="Michelmore R."/>
        </authorList>
    </citation>
    <scope>NUCLEOTIDE SEQUENCE [LARGE SCALE GENOMIC DNA]</scope>
</reference>
<evidence type="ECO:0000313" key="2">
    <source>
        <dbReference type="Proteomes" id="UP001163603"/>
    </source>
</evidence>
<gene>
    <name evidence="1" type="ORF">Pint_29102</name>
</gene>
<evidence type="ECO:0000313" key="1">
    <source>
        <dbReference type="EMBL" id="KAJ0006768.1"/>
    </source>
</evidence>
<comment type="caution">
    <text evidence="1">The sequence shown here is derived from an EMBL/GenBank/DDBJ whole genome shotgun (WGS) entry which is preliminary data.</text>
</comment>
<sequence>MFLGIPTSRYAKTSSTPTKEINYWSYRVVLLNCKYDGSIWCNHLHISFSSMEMGYHSNFLTWVCPSVLVWFLCNFLFWLKYSHPLMGLVFFKQGSKDVIILEKFVQFIY</sequence>
<proteinExistence type="predicted"/>
<name>A0ACC0WX35_9ROSI</name>
<keyword evidence="2" id="KW-1185">Reference proteome</keyword>
<dbReference type="EMBL" id="CM047750">
    <property type="protein sequence ID" value="KAJ0006768.1"/>
    <property type="molecule type" value="Genomic_DNA"/>
</dbReference>
<dbReference type="Proteomes" id="UP001163603">
    <property type="component" value="Chromosome 15"/>
</dbReference>
<organism evidence="1 2">
    <name type="scientific">Pistacia integerrima</name>
    <dbReference type="NCBI Taxonomy" id="434235"/>
    <lineage>
        <taxon>Eukaryota</taxon>
        <taxon>Viridiplantae</taxon>
        <taxon>Streptophyta</taxon>
        <taxon>Embryophyta</taxon>
        <taxon>Tracheophyta</taxon>
        <taxon>Spermatophyta</taxon>
        <taxon>Magnoliopsida</taxon>
        <taxon>eudicotyledons</taxon>
        <taxon>Gunneridae</taxon>
        <taxon>Pentapetalae</taxon>
        <taxon>rosids</taxon>
        <taxon>malvids</taxon>
        <taxon>Sapindales</taxon>
        <taxon>Anacardiaceae</taxon>
        <taxon>Pistacia</taxon>
    </lineage>
</organism>
<protein>
    <submittedName>
        <fullName evidence="1">Uncharacterized protein</fullName>
    </submittedName>
</protein>